<dbReference type="OrthoDB" id="9813612at2"/>
<evidence type="ECO:0000256" key="5">
    <source>
        <dbReference type="ARBA" id="ARBA00012748"/>
    </source>
</evidence>
<dbReference type="SUPFAM" id="SSF53383">
    <property type="entry name" value="PLP-dependent transferases"/>
    <property type="match status" value="1"/>
</dbReference>
<dbReference type="EMBL" id="CP013195">
    <property type="protein sequence ID" value="ALO48081.1"/>
    <property type="molecule type" value="Genomic_DNA"/>
</dbReference>
<dbReference type="NCBIfam" id="TIGR01141">
    <property type="entry name" value="hisC"/>
    <property type="match status" value="1"/>
</dbReference>
<keyword evidence="9" id="KW-0663">Pyridoxal phosphate</keyword>
<evidence type="ECO:0000256" key="4">
    <source>
        <dbReference type="ARBA" id="ARBA00011738"/>
    </source>
</evidence>
<feature type="domain" description="Aminotransferase class I/classII large" evidence="12">
    <location>
        <begin position="45"/>
        <end position="341"/>
    </location>
</feature>
<evidence type="ECO:0000256" key="8">
    <source>
        <dbReference type="ARBA" id="ARBA00022679"/>
    </source>
</evidence>
<dbReference type="CDD" id="cd00609">
    <property type="entry name" value="AAT_like"/>
    <property type="match status" value="1"/>
</dbReference>
<dbReference type="eggNOG" id="COG0079">
    <property type="taxonomic scope" value="Bacteria"/>
</dbReference>
<dbReference type="InterPro" id="IPR004839">
    <property type="entry name" value="Aminotransferase_I/II_large"/>
</dbReference>
<evidence type="ECO:0000256" key="1">
    <source>
        <dbReference type="ARBA" id="ARBA00001933"/>
    </source>
</evidence>
<evidence type="ECO:0000259" key="12">
    <source>
        <dbReference type="Pfam" id="PF00155"/>
    </source>
</evidence>
<dbReference type="EC" id="2.6.1.9" evidence="5"/>
<dbReference type="Proteomes" id="UP000056252">
    <property type="component" value="Chromosome"/>
</dbReference>
<evidence type="ECO:0000256" key="9">
    <source>
        <dbReference type="ARBA" id="ARBA00022898"/>
    </source>
</evidence>
<dbReference type="Pfam" id="PF00155">
    <property type="entry name" value="Aminotran_1_2"/>
    <property type="match status" value="1"/>
</dbReference>
<dbReference type="STRING" id="76123.AS203_02370"/>
<dbReference type="InterPro" id="IPR015422">
    <property type="entry name" value="PyrdxlP-dep_Trfase_small"/>
</dbReference>
<reference evidence="14" key="1">
    <citation type="submission" date="2015-11" db="EMBL/GenBank/DDBJ databases">
        <authorList>
            <person name="Holder M.E."/>
            <person name="Ajami N.J."/>
            <person name="Petrosino J.F."/>
        </authorList>
    </citation>
    <scope>NUCLEOTIDE SEQUENCE [LARGE SCALE GENOMIC DNA]</scope>
    <source>
        <strain evidence="14">F0113</strain>
    </source>
</reference>
<gene>
    <name evidence="13" type="ORF">AS203_02370</name>
</gene>
<evidence type="ECO:0000256" key="3">
    <source>
        <dbReference type="ARBA" id="ARBA00007970"/>
    </source>
</evidence>
<evidence type="ECO:0000256" key="6">
    <source>
        <dbReference type="ARBA" id="ARBA00022576"/>
    </source>
</evidence>
<comment type="pathway">
    <text evidence="2">Amino-acid biosynthesis; L-histidine biosynthesis; L-histidine from 5-phospho-alpha-D-ribose 1-diphosphate: step 7/9.</text>
</comment>
<dbReference type="GO" id="GO:0030170">
    <property type="term" value="F:pyridoxal phosphate binding"/>
    <property type="evidence" value="ECO:0007669"/>
    <property type="project" value="InterPro"/>
</dbReference>
<dbReference type="AlphaFoldDB" id="A0A0S2KIF3"/>
<dbReference type="PANTHER" id="PTHR42885:SF2">
    <property type="entry name" value="HISTIDINOL-PHOSPHATE AMINOTRANSFERASE"/>
    <property type="match status" value="1"/>
</dbReference>
<keyword evidence="10" id="KW-0368">Histidine biosynthesis</keyword>
<organism evidence="13 14">
    <name type="scientific">Hoylesella enoeca</name>
    <dbReference type="NCBI Taxonomy" id="76123"/>
    <lineage>
        <taxon>Bacteria</taxon>
        <taxon>Pseudomonadati</taxon>
        <taxon>Bacteroidota</taxon>
        <taxon>Bacteroidia</taxon>
        <taxon>Bacteroidales</taxon>
        <taxon>Prevotellaceae</taxon>
        <taxon>Hoylesella</taxon>
    </lineage>
</organism>
<sequence length="345" mass="39459">MRSLQELIRPNIHALSMSADFFATSETRETGIRLDANENPYNAPFNRYPTDLERQFKALIAEIRGIPAEQITLANGSDELIDLSFRIFCRPQKDNAVAISPTYTMYQHYADLNETTYRAVILDERFALSARKVLDACDVRTKIIWLCSPNNPSGNSLEREEMLQVVTKFNGIVVVDEAYGDFAAQRSMRHEIATHPNLIVLNTLSHAWGNAAIRLGMAFAQRDIIDVFERVRPPHAINKLTLQQAIESIRDPYEVDKWVRMLLLERRRMLDALRELPICEAVYPTDANFILVRMTDAAAIYDYLLHKQIFVCMLIDTPLCTNCLRISIGTKSENNALLAALRQYY</sequence>
<dbReference type="PANTHER" id="PTHR42885">
    <property type="entry name" value="HISTIDINOL-PHOSPHATE AMINOTRANSFERASE-RELATED"/>
    <property type="match status" value="1"/>
</dbReference>
<evidence type="ECO:0000256" key="2">
    <source>
        <dbReference type="ARBA" id="ARBA00005011"/>
    </source>
</evidence>
<protein>
    <recommendedName>
        <fullName evidence="5">histidinol-phosphate transaminase</fullName>
        <ecNumber evidence="5">2.6.1.9</ecNumber>
    </recommendedName>
</protein>
<dbReference type="InterPro" id="IPR015421">
    <property type="entry name" value="PyrdxlP-dep_Trfase_major"/>
</dbReference>
<dbReference type="GO" id="GO:0004400">
    <property type="term" value="F:histidinol-phosphate transaminase activity"/>
    <property type="evidence" value="ECO:0007669"/>
    <property type="project" value="UniProtKB-EC"/>
</dbReference>
<comment type="similarity">
    <text evidence="3">Belongs to the class-II pyridoxal-phosphate-dependent aminotransferase family. Histidinol-phosphate aminotransferase subfamily.</text>
</comment>
<dbReference type="InterPro" id="IPR005861">
    <property type="entry name" value="HisP_aminotrans"/>
</dbReference>
<keyword evidence="8 13" id="KW-0808">Transferase</keyword>
<dbReference type="KEGG" id="peo:AS203_02370"/>
<evidence type="ECO:0000313" key="14">
    <source>
        <dbReference type="Proteomes" id="UP000056252"/>
    </source>
</evidence>
<keyword evidence="7" id="KW-0028">Amino-acid biosynthesis</keyword>
<keyword evidence="6 13" id="KW-0032">Aminotransferase</keyword>
<proteinExistence type="inferred from homology"/>
<comment type="cofactor">
    <cofactor evidence="1">
        <name>pyridoxal 5'-phosphate</name>
        <dbReference type="ChEBI" id="CHEBI:597326"/>
    </cofactor>
</comment>
<dbReference type="Gene3D" id="3.40.640.10">
    <property type="entry name" value="Type I PLP-dependent aspartate aminotransferase-like (Major domain)"/>
    <property type="match status" value="1"/>
</dbReference>
<evidence type="ECO:0000256" key="7">
    <source>
        <dbReference type="ARBA" id="ARBA00022605"/>
    </source>
</evidence>
<name>A0A0S2KIF3_9BACT</name>
<evidence type="ECO:0000313" key="13">
    <source>
        <dbReference type="EMBL" id="ALO48081.1"/>
    </source>
</evidence>
<evidence type="ECO:0000256" key="10">
    <source>
        <dbReference type="ARBA" id="ARBA00023102"/>
    </source>
</evidence>
<dbReference type="GO" id="GO:0000105">
    <property type="term" value="P:L-histidine biosynthetic process"/>
    <property type="evidence" value="ECO:0007669"/>
    <property type="project" value="UniProtKB-KW"/>
</dbReference>
<evidence type="ECO:0000256" key="11">
    <source>
        <dbReference type="ARBA" id="ARBA00047481"/>
    </source>
</evidence>
<comment type="catalytic activity">
    <reaction evidence="11">
        <text>L-histidinol phosphate + 2-oxoglutarate = 3-(imidazol-4-yl)-2-oxopropyl phosphate + L-glutamate</text>
        <dbReference type="Rhea" id="RHEA:23744"/>
        <dbReference type="ChEBI" id="CHEBI:16810"/>
        <dbReference type="ChEBI" id="CHEBI:29985"/>
        <dbReference type="ChEBI" id="CHEBI:57766"/>
        <dbReference type="ChEBI" id="CHEBI:57980"/>
        <dbReference type="EC" id="2.6.1.9"/>
    </reaction>
</comment>
<comment type="subunit">
    <text evidence="4">Homodimer.</text>
</comment>
<keyword evidence="14" id="KW-1185">Reference proteome</keyword>
<dbReference type="RefSeq" id="WP_060544146.1">
    <property type="nucleotide sequence ID" value="NZ_CP013195.1"/>
</dbReference>
<dbReference type="InterPro" id="IPR015424">
    <property type="entry name" value="PyrdxlP-dep_Trfase"/>
</dbReference>
<accession>A0A0S2KIF3</accession>
<dbReference type="Gene3D" id="3.90.1150.10">
    <property type="entry name" value="Aspartate Aminotransferase, domain 1"/>
    <property type="match status" value="1"/>
</dbReference>